<sequence length="385" mass="42755">MMRELALSGWQRMTVKEAADLKVTYGLPEQELPSGRGVIRASDVRDGRIRTPPPDHAATPDTKPSRATLAEGDLVVVLVRRVGDAALIDQRHSGWVTTRSVGILRSQNHAVTRWLKIWFQTPIARAWFDRHVSAHVEPTLSIDRLRAMEVAVPPPERIETITRVVELVQDKMDLNQRIAVDAVTLADAHHAMLARRREHSWASSTFGAVAAVMTGRPNQPQPVLDGVATSRIAPADVLAADPPHIQGGRQTLAEPGDVCEPGTVLVASRPEGARAALTWLPTTPNRGVLAVRPSDPSDRWWLLHELRARSEDLPKIAQGQQAREISRRAFSKLELSWPGPEDRQQFQKVAEPLHHRAHLALEENRLLTELLDRVLRDVSSIAARI</sequence>
<dbReference type="GO" id="GO:0009307">
    <property type="term" value="P:DNA restriction-modification system"/>
    <property type="evidence" value="ECO:0007669"/>
    <property type="project" value="UniProtKB-KW"/>
</dbReference>
<feature type="region of interest" description="Disordered" evidence="3">
    <location>
        <begin position="42"/>
        <end position="66"/>
    </location>
</feature>
<dbReference type="PANTHER" id="PTHR30408">
    <property type="entry name" value="TYPE-1 RESTRICTION ENZYME ECOKI SPECIFICITY PROTEIN"/>
    <property type="match status" value="1"/>
</dbReference>
<dbReference type="InterPro" id="IPR044946">
    <property type="entry name" value="Restrct_endonuc_typeI_TRD_sf"/>
</dbReference>
<dbReference type="SUPFAM" id="SSF116734">
    <property type="entry name" value="DNA methylase specificity domain"/>
    <property type="match status" value="2"/>
</dbReference>
<dbReference type="AlphaFoldDB" id="A0A3M2LTR8"/>
<protein>
    <recommendedName>
        <fullName evidence="6">Type I restriction modification DNA specificity domain-containing protein</fullName>
    </recommendedName>
</protein>
<dbReference type="EMBL" id="RFFG01000067">
    <property type="protein sequence ID" value="RMI39445.1"/>
    <property type="molecule type" value="Genomic_DNA"/>
</dbReference>
<proteinExistence type="predicted"/>
<evidence type="ECO:0008006" key="6">
    <source>
        <dbReference type="Google" id="ProtNLM"/>
    </source>
</evidence>
<gene>
    <name evidence="4" type="ORF">EBO15_29695</name>
</gene>
<organism evidence="4 5">
    <name type="scientific">Actinomadura harenae</name>
    <dbReference type="NCBI Taxonomy" id="2483351"/>
    <lineage>
        <taxon>Bacteria</taxon>
        <taxon>Bacillati</taxon>
        <taxon>Actinomycetota</taxon>
        <taxon>Actinomycetes</taxon>
        <taxon>Streptosporangiales</taxon>
        <taxon>Thermomonosporaceae</taxon>
        <taxon>Actinomadura</taxon>
    </lineage>
</organism>
<evidence type="ECO:0000313" key="4">
    <source>
        <dbReference type="EMBL" id="RMI39445.1"/>
    </source>
</evidence>
<evidence type="ECO:0000256" key="1">
    <source>
        <dbReference type="ARBA" id="ARBA00022747"/>
    </source>
</evidence>
<keyword evidence="2" id="KW-0238">DNA-binding</keyword>
<dbReference type="PANTHER" id="PTHR30408:SF13">
    <property type="entry name" value="TYPE I RESTRICTION ENZYME HINDI SPECIFICITY SUBUNIT"/>
    <property type="match status" value="1"/>
</dbReference>
<dbReference type="Proteomes" id="UP000282674">
    <property type="component" value="Unassembled WGS sequence"/>
</dbReference>
<dbReference type="GO" id="GO:0003677">
    <property type="term" value="F:DNA binding"/>
    <property type="evidence" value="ECO:0007669"/>
    <property type="project" value="UniProtKB-KW"/>
</dbReference>
<accession>A0A3M2LTR8</accession>
<evidence type="ECO:0000256" key="2">
    <source>
        <dbReference type="ARBA" id="ARBA00023125"/>
    </source>
</evidence>
<dbReference type="Gene3D" id="3.90.220.20">
    <property type="entry name" value="DNA methylase specificity domains"/>
    <property type="match status" value="2"/>
</dbReference>
<name>A0A3M2LTR8_9ACTN</name>
<keyword evidence="5" id="KW-1185">Reference proteome</keyword>
<dbReference type="InterPro" id="IPR052021">
    <property type="entry name" value="Type-I_RS_S_subunit"/>
</dbReference>
<evidence type="ECO:0000256" key="3">
    <source>
        <dbReference type="SAM" id="MobiDB-lite"/>
    </source>
</evidence>
<keyword evidence="1" id="KW-0680">Restriction system</keyword>
<evidence type="ECO:0000313" key="5">
    <source>
        <dbReference type="Proteomes" id="UP000282674"/>
    </source>
</evidence>
<comment type="caution">
    <text evidence="4">The sequence shown here is derived from an EMBL/GenBank/DDBJ whole genome shotgun (WGS) entry which is preliminary data.</text>
</comment>
<reference evidence="4 5" key="1">
    <citation type="submission" date="2018-10" db="EMBL/GenBank/DDBJ databases">
        <title>Isolation from soil.</title>
        <authorList>
            <person name="Hu J."/>
        </authorList>
    </citation>
    <scope>NUCLEOTIDE SEQUENCE [LARGE SCALE GENOMIC DNA]</scope>
    <source>
        <strain evidence="4 5">NEAU-Ht49</strain>
    </source>
</reference>